<dbReference type="STRING" id="572546.Arcpr_0115"/>
<evidence type="ECO:0000313" key="1">
    <source>
        <dbReference type="EMBL" id="ADB57187.1"/>
    </source>
</evidence>
<dbReference type="PaxDb" id="572546-Arcpr_0115"/>
<accession>D2RFW2</accession>
<organism evidence="1 2">
    <name type="scientific">Archaeoglobus profundus (strain DSM 5631 / JCM 9629 / NBRC 100127 / Av18)</name>
    <dbReference type="NCBI Taxonomy" id="572546"/>
    <lineage>
        <taxon>Archaea</taxon>
        <taxon>Methanobacteriati</taxon>
        <taxon>Methanobacteriota</taxon>
        <taxon>Archaeoglobi</taxon>
        <taxon>Archaeoglobales</taxon>
        <taxon>Archaeoglobaceae</taxon>
        <taxon>Archaeoglobus</taxon>
    </lineage>
</organism>
<dbReference type="EMBL" id="CP001857">
    <property type="protein sequence ID" value="ADB57187.1"/>
    <property type="molecule type" value="Genomic_DNA"/>
</dbReference>
<evidence type="ECO:0000313" key="2">
    <source>
        <dbReference type="Proteomes" id="UP000001901"/>
    </source>
</evidence>
<dbReference type="GeneID" id="8738761"/>
<dbReference type="AlphaFoldDB" id="D2RFW2"/>
<dbReference type="Proteomes" id="UP000001901">
    <property type="component" value="Chromosome"/>
</dbReference>
<gene>
    <name evidence="1" type="ordered locus">Arcpr_0115</name>
</gene>
<dbReference type="KEGG" id="apo:Arcpr_0115"/>
<name>D2RFW2_ARCPA</name>
<protein>
    <submittedName>
        <fullName evidence="1">Uncharacterized protein</fullName>
    </submittedName>
</protein>
<proteinExistence type="predicted"/>
<dbReference type="RefSeq" id="WP_012939523.1">
    <property type="nucleotide sequence ID" value="NC_013741.1"/>
</dbReference>
<dbReference type="HOGENOM" id="CLU_1145172_0_0_2"/>
<reference evidence="1 2" key="1">
    <citation type="journal article" date="2010" name="Stand. Genomic Sci.">
        <title>Complete genome sequence of Archaeoglobus profundus type strain (AV18).</title>
        <authorList>
            <person name="von Jan M."/>
            <person name="Lapidus A."/>
            <person name="Del Rio T.G."/>
            <person name="Copeland A."/>
            <person name="Tice H."/>
            <person name="Cheng J.F."/>
            <person name="Lucas S."/>
            <person name="Chen F."/>
            <person name="Nolan M."/>
            <person name="Goodwin L."/>
            <person name="Han C."/>
            <person name="Pitluck S."/>
            <person name="Liolios K."/>
            <person name="Ivanova N."/>
            <person name="Mavromatis K."/>
            <person name="Ovchinnikova G."/>
            <person name="Chertkov O."/>
            <person name="Pati A."/>
            <person name="Chen A."/>
            <person name="Palaniappan K."/>
            <person name="Land M."/>
            <person name="Hauser L."/>
            <person name="Chang Y.J."/>
            <person name="Jeffries C.D."/>
            <person name="Saunders E."/>
            <person name="Brettin T."/>
            <person name="Detter J.C."/>
            <person name="Chain P."/>
            <person name="Eichinger K."/>
            <person name="Huber H."/>
            <person name="Spring S."/>
            <person name="Rohde M."/>
            <person name="Goker M."/>
            <person name="Wirth R."/>
            <person name="Woyke T."/>
            <person name="Bristow J."/>
            <person name="Eisen J.A."/>
            <person name="Markowitz V."/>
            <person name="Hugenholtz P."/>
            <person name="Kyrpides N.C."/>
            <person name="Klenk H.P."/>
        </authorList>
    </citation>
    <scope>NUCLEOTIDE SEQUENCE [LARGE SCALE GENOMIC DNA]</scope>
    <source>
        <strain evidence="2">DSM 5631 / JCM 9629 / NBRC 100127 / Av18</strain>
    </source>
</reference>
<keyword evidence="2" id="KW-1185">Reference proteome</keyword>
<sequence length="242" mass="29134">MKGMNRCYFSKFWRMERRYFKGALNEWFGKLDSVNKRKILKRFYEMGLESGLFEHEVNGLIYYYFGVSLFKAGNYWKRVRILRLPTWILKEVVRISGELSNLSGRKVAHELYKKKGVWVEPGVIYLFLNRFNVEETIRVKEAHDELQVKALREVGHLEQDFILAVEENYRNSVSVYEEFSEKFERVNLQLLFFYVNVASYYPMLIDSALIDKVVENCELEKPKLWRRVMERWTHRLTVVSRP</sequence>